<evidence type="ECO:0000256" key="11">
    <source>
        <dbReference type="ARBA" id="ARBA00023157"/>
    </source>
</evidence>
<evidence type="ECO:0000259" key="17">
    <source>
        <dbReference type="Pfam" id="PF24793"/>
    </source>
</evidence>
<dbReference type="SUPFAM" id="SSF53448">
    <property type="entry name" value="Nucleotide-diphospho-sugar transferases"/>
    <property type="match status" value="1"/>
</dbReference>
<evidence type="ECO:0000256" key="7">
    <source>
        <dbReference type="ARBA" id="ARBA00022692"/>
    </source>
</evidence>
<proteinExistence type="inferred from homology"/>
<evidence type="ECO:0000256" key="3">
    <source>
        <dbReference type="ARBA" id="ARBA00004991"/>
    </source>
</evidence>
<evidence type="ECO:0000256" key="8">
    <source>
        <dbReference type="ARBA" id="ARBA00022723"/>
    </source>
</evidence>
<dbReference type="EMBL" id="CM010725">
    <property type="protein sequence ID" value="RZC82396.1"/>
    <property type="molecule type" value="Genomic_DNA"/>
</dbReference>
<dbReference type="GO" id="GO:0046872">
    <property type="term" value="F:metal ion binding"/>
    <property type="evidence" value="ECO:0007669"/>
    <property type="project" value="UniProtKB-KW"/>
</dbReference>
<keyword evidence="8" id="KW-0479">Metal-binding</keyword>
<dbReference type="Gramene" id="RZC82396">
    <property type="protein sequence ID" value="RZC82396"/>
    <property type="gene ID" value="C5167_045177"/>
</dbReference>
<protein>
    <recommendedName>
        <fullName evidence="13">Glucosamine inositolphosphorylceramide transferase 1</fullName>
    </recommendedName>
</protein>
<dbReference type="InterPro" id="IPR029044">
    <property type="entry name" value="Nucleotide-diphossugar_trans"/>
</dbReference>
<dbReference type="Pfam" id="PF09258">
    <property type="entry name" value="Glyco_transf_64"/>
    <property type="match status" value="1"/>
</dbReference>
<dbReference type="PANTHER" id="PTHR48261:SF6">
    <property type="entry name" value="GLYCOSYLTRANSFERASE FAMILY PROTEIN"/>
    <property type="match status" value="1"/>
</dbReference>
<gene>
    <name evidence="18" type="ORF">C5167_045177</name>
</gene>
<evidence type="ECO:0000256" key="1">
    <source>
        <dbReference type="ARBA" id="ARBA00001936"/>
    </source>
</evidence>
<evidence type="ECO:0000256" key="14">
    <source>
        <dbReference type="SAM" id="MobiDB-lite"/>
    </source>
</evidence>
<accession>A0A4Y7LAX2</accession>
<evidence type="ECO:0000313" key="19">
    <source>
        <dbReference type="Proteomes" id="UP000316621"/>
    </source>
</evidence>
<evidence type="ECO:0000256" key="6">
    <source>
        <dbReference type="ARBA" id="ARBA00022679"/>
    </source>
</evidence>
<keyword evidence="6" id="KW-0808">Transferase</keyword>
<keyword evidence="11" id="KW-1015">Disulfide bond</keyword>
<dbReference type="InterPro" id="IPR056442">
    <property type="entry name" value="GINT1_N"/>
</dbReference>
<keyword evidence="19" id="KW-1185">Reference proteome</keyword>
<dbReference type="Gene3D" id="3.90.550.10">
    <property type="entry name" value="Spore Coat Polysaccharide Biosynthesis Protein SpsA, Chain A"/>
    <property type="match status" value="1"/>
</dbReference>
<name>A0A4Y7LAX2_PAPSO</name>
<dbReference type="GO" id="GO:0016020">
    <property type="term" value="C:membrane"/>
    <property type="evidence" value="ECO:0007669"/>
    <property type="project" value="UniProtKB-SubCell"/>
</dbReference>
<evidence type="ECO:0000313" key="18">
    <source>
        <dbReference type="EMBL" id="RZC82396.1"/>
    </source>
</evidence>
<reference evidence="18 19" key="1">
    <citation type="journal article" date="2018" name="Science">
        <title>The opium poppy genome and morphinan production.</title>
        <authorList>
            <person name="Guo L."/>
            <person name="Winzer T."/>
            <person name="Yang X."/>
            <person name="Li Y."/>
            <person name="Ning Z."/>
            <person name="He Z."/>
            <person name="Teodor R."/>
            <person name="Lu Y."/>
            <person name="Bowser T.A."/>
            <person name="Graham I.A."/>
            <person name="Ye K."/>
        </authorList>
    </citation>
    <scope>NUCLEOTIDE SEQUENCE [LARGE SCALE GENOMIC DNA]</scope>
    <source>
        <strain evidence="19">cv. HN1</strain>
        <tissue evidence="18">Leaves</tissue>
    </source>
</reference>
<dbReference type="PANTHER" id="PTHR48261">
    <property type="entry name" value="ACETYLGLUCOSAMINYLTRANSFERASE"/>
    <property type="match status" value="1"/>
</dbReference>
<dbReference type="FunFam" id="3.90.550.10:FF:000095">
    <property type="entry name" value="Glycosyltransferase family protein 64 protein C5"/>
    <property type="match status" value="1"/>
</dbReference>
<feature type="domain" description="Glucosamine inositolphosphorylceramide transferase 1 N-terminal" evidence="17">
    <location>
        <begin position="76"/>
        <end position="145"/>
    </location>
</feature>
<evidence type="ECO:0000256" key="2">
    <source>
        <dbReference type="ARBA" id="ARBA00004141"/>
    </source>
</evidence>
<dbReference type="OMA" id="NCILPRC"/>
<evidence type="ECO:0000256" key="5">
    <source>
        <dbReference type="ARBA" id="ARBA00008700"/>
    </source>
</evidence>
<comment type="pathway">
    <text evidence="3">Sphingolipid metabolism.</text>
</comment>
<evidence type="ECO:0000256" key="9">
    <source>
        <dbReference type="ARBA" id="ARBA00022989"/>
    </source>
</evidence>
<dbReference type="Pfam" id="PF24793">
    <property type="entry name" value="GINT1_N"/>
    <property type="match status" value="2"/>
</dbReference>
<dbReference type="GO" id="GO:0016757">
    <property type="term" value="F:glycosyltransferase activity"/>
    <property type="evidence" value="ECO:0007669"/>
    <property type="project" value="InterPro"/>
</dbReference>
<comment type="similarity">
    <text evidence="5">Belongs to the glycosyltransferase 64 family.</text>
</comment>
<evidence type="ECO:0000256" key="15">
    <source>
        <dbReference type="SAM" id="Phobius"/>
    </source>
</evidence>
<feature type="transmembrane region" description="Helical" evidence="15">
    <location>
        <begin position="506"/>
        <end position="527"/>
    </location>
</feature>
<evidence type="ECO:0000259" key="16">
    <source>
        <dbReference type="Pfam" id="PF09258"/>
    </source>
</evidence>
<dbReference type="InterPro" id="IPR015338">
    <property type="entry name" value="GT64_dom"/>
</dbReference>
<dbReference type="Gene3D" id="2.115.10.20">
    <property type="entry name" value="Glycosyl hydrolase domain, family 43"/>
    <property type="match status" value="1"/>
</dbReference>
<feature type="domain" description="Glycosyl transferase 64" evidence="16">
    <location>
        <begin position="545"/>
        <end position="775"/>
    </location>
</feature>
<evidence type="ECO:0000256" key="10">
    <source>
        <dbReference type="ARBA" id="ARBA00023136"/>
    </source>
</evidence>
<comment type="subcellular location">
    <subcellularLocation>
        <location evidence="2">Membrane</location>
        <topology evidence="2">Multi-pass membrane protein</topology>
    </subcellularLocation>
</comment>
<evidence type="ECO:0000256" key="13">
    <source>
        <dbReference type="ARBA" id="ARBA00069035"/>
    </source>
</evidence>
<feature type="transmembrane region" description="Helical" evidence="15">
    <location>
        <begin position="43"/>
        <end position="64"/>
    </location>
</feature>
<feature type="compositionally biased region" description="Gly residues" evidence="14">
    <location>
        <begin position="1"/>
        <end position="10"/>
    </location>
</feature>
<sequence length="792" mass="90025">MGSSRIGGGSTSSSSSSNSCCDVSMKCWCRWRLNQFSFSKSSFFILTSFLLFVFLVSIYARLAIAPYSRTPVSIGCQEDNEGSWSIGVYYGDSPFNLKPIESRKEWKDESSAWPVANPVITCASVSNAGFPSNFVSEPFLFLKNVELASGKVVGLNRQDSEIGMRNPNFEPETLEGDILYMFYETKNSITSQGDIAVAKSTDKGVTWEQLGIALDEGYHLSHPYVFNYNDEIYMIPETSDKGELRLYKAVDFPLKWTLEKVIMKKGFMNTVIINYGGNYWLFGSYYSGFGFLKNVQQDIWYSSSPLGPWKPHKQNPIHNTGKSFGVLRNGGRPFVYNGNLYRVAQDCGKIYGQRVRTFKVEILTKDEYREVEVPLGIEEPKNGKNAWNGARYHHLDVQDLGSGEWIGVMDGDRALAGDSVHRCIVGSTAVSVVLALFVLVGVLLGPVNCILPRCFHATSKRNDVFLRWEDYPNLFSSKMRWFYTRMNIGSSFVRGWIKPSTCMGKLVLVLIFVLGVVLMCTGVRYIYGGNGAEEPYLWKDQYSQFTLLTMTYEARLWNLKICVKHYSRCPSVKEIVVVWNKGNPPELGDFDTVVPVRIRVEKQNSLNNRFRVDPLITTKAVLELDDDIMMSCDDIERGFRVWREHPNRIVGFYPRLVAGSPLRYRNERFARKRKGYNMILTGAAFIDCTKAFETYWGDEAKEGREIVDKFFNCEDVLLNFLYANSSSSSQAVEYVKPSWVVDMSKFSGVAISGNTQVHENIRSDCIAKFTEIYGSIDNWKWDFDSRKDGWDA</sequence>
<dbReference type="AlphaFoldDB" id="A0A4Y7LAX2"/>
<feature type="region of interest" description="Disordered" evidence="14">
    <location>
        <begin position="1"/>
        <end position="20"/>
    </location>
</feature>
<keyword evidence="10 15" id="KW-0472">Membrane</keyword>
<dbReference type="SUPFAM" id="SSF75005">
    <property type="entry name" value="Arabinanase/levansucrase/invertase"/>
    <property type="match status" value="1"/>
</dbReference>
<evidence type="ECO:0000256" key="4">
    <source>
        <dbReference type="ARBA" id="ARBA00005189"/>
    </source>
</evidence>
<keyword evidence="7 15" id="KW-0812">Transmembrane</keyword>
<feature type="transmembrane region" description="Helical" evidence="15">
    <location>
        <begin position="429"/>
        <end position="451"/>
    </location>
</feature>
<dbReference type="FunFam" id="2.115.10.20:FF:000004">
    <property type="entry name" value="Glucosamine inositolphosphorylceramide transferase 1"/>
    <property type="match status" value="1"/>
</dbReference>
<evidence type="ECO:0000256" key="12">
    <source>
        <dbReference type="ARBA" id="ARBA00023211"/>
    </source>
</evidence>
<keyword evidence="9 15" id="KW-1133">Transmembrane helix</keyword>
<organism evidence="18 19">
    <name type="scientific">Papaver somniferum</name>
    <name type="common">Opium poppy</name>
    <dbReference type="NCBI Taxonomy" id="3469"/>
    <lineage>
        <taxon>Eukaryota</taxon>
        <taxon>Viridiplantae</taxon>
        <taxon>Streptophyta</taxon>
        <taxon>Embryophyta</taxon>
        <taxon>Tracheophyta</taxon>
        <taxon>Spermatophyta</taxon>
        <taxon>Magnoliopsida</taxon>
        <taxon>Ranunculales</taxon>
        <taxon>Papaveraceae</taxon>
        <taxon>Papaveroideae</taxon>
        <taxon>Papaver</taxon>
    </lineage>
</organism>
<dbReference type="Proteomes" id="UP000316621">
    <property type="component" value="Chromosome 11"/>
</dbReference>
<feature type="domain" description="Glucosamine inositolphosphorylceramide transferase 1 N-terminal" evidence="17">
    <location>
        <begin position="174"/>
        <end position="412"/>
    </location>
</feature>
<keyword evidence="12" id="KW-0464">Manganese</keyword>
<dbReference type="InterPro" id="IPR023296">
    <property type="entry name" value="Glyco_hydro_beta-prop_sf"/>
</dbReference>
<comment type="cofactor">
    <cofactor evidence="1">
        <name>Mn(2+)</name>
        <dbReference type="ChEBI" id="CHEBI:29035"/>
    </cofactor>
</comment>
<comment type="pathway">
    <text evidence="4">Lipid metabolism.</text>
</comment>
<dbReference type="InterPro" id="IPR004263">
    <property type="entry name" value="Exostosin"/>
</dbReference>